<sequence>MCAQVRNGFQISVPNCFPVPLPSASEFPKPSLRQTPPNIRFNVNLPSSVPTMAFGVTI</sequence>
<accession>A0A238D3L9</accession>
<dbReference type="EMBL" id="FLMQ01000055">
    <property type="protein sequence ID" value="SBP87841.1"/>
    <property type="molecule type" value="Genomic_DNA"/>
</dbReference>
<protein>
    <submittedName>
        <fullName evidence="1">Uncharacterized protein</fullName>
    </submittedName>
</protein>
<reference evidence="1 2" key="1">
    <citation type="submission" date="2016-06" db="EMBL/GenBank/DDBJ databases">
        <authorList>
            <person name="Kjaerup R.B."/>
            <person name="Dalgaard T.S."/>
            <person name="Juul-Madsen H.R."/>
        </authorList>
    </citation>
    <scope>NUCLEOTIDE SEQUENCE [LARGE SCALE GENOMIC DNA]</scope>
    <source>
        <strain evidence="1 2">DSM 16361</strain>
    </source>
</reference>
<evidence type="ECO:0000313" key="1">
    <source>
        <dbReference type="EMBL" id="SBP87841.1"/>
    </source>
</evidence>
<proteinExistence type="predicted"/>
<gene>
    <name evidence="1" type="ORF">THIARS_60554</name>
</gene>
<name>A0A238D3L9_THIDL</name>
<evidence type="ECO:0000313" key="2">
    <source>
        <dbReference type="Proteomes" id="UP000214566"/>
    </source>
</evidence>
<organism evidence="1 2">
    <name type="scientific">Thiomonas delicata</name>
    <name type="common">Thiomonas cuprina</name>
    <dbReference type="NCBI Taxonomy" id="364030"/>
    <lineage>
        <taxon>Bacteria</taxon>
        <taxon>Pseudomonadati</taxon>
        <taxon>Pseudomonadota</taxon>
        <taxon>Betaproteobacteria</taxon>
        <taxon>Burkholderiales</taxon>
        <taxon>Thiomonas</taxon>
    </lineage>
</organism>
<dbReference type="AlphaFoldDB" id="A0A238D3L9"/>
<dbReference type="Proteomes" id="UP000214566">
    <property type="component" value="Unassembled WGS sequence"/>
</dbReference>
<keyword evidence="2" id="KW-1185">Reference proteome</keyword>